<dbReference type="PANTHER" id="PTHR34992:SF1">
    <property type="entry name" value="COPPER ACQUISITION FACTOR BIM1-LIKE DOMAIN-CONTAINING PROTEIN"/>
    <property type="match status" value="1"/>
</dbReference>
<dbReference type="InterPro" id="IPR046936">
    <property type="entry name" value="BIM1-like"/>
</dbReference>
<sequence>MHISAVLLSLPALSFAHFHLLFPPVRGSFDAGSLDQYPCGGQNTVGDRTDFPISGGPIQIDNEHTESKIQVLLALGENPTGDDFVYVMLPTIYAQGPQEFCMGMVGAPAEANVTEGTKGTISVVTSGDSNGGLYQCADVTFVNTPLPEAEYNDNCKNATGIQVSSSNGNANGSSSATSPSSSSDGGAAASPTSTPGAASVNGLGPALAVAVGAMGIAALL</sequence>
<dbReference type="RefSeq" id="XP_033534307.1">
    <property type="nucleotide sequence ID" value="XM_033675367.1"/>
</dbReference>
<dbReference type="GeneID" id="54415937"/>
<feature type="chain" id="PRO_5044631813" description="Copper acquisition factor BIM1-like domain-containing protein" evidence="9">
    <location>
        <begin position="17"/>
        <end position="220"/>
    </location>
</feature>
<keyword evidence="5" id="KW-0472">Membrane</keyword>
<dbReference type="GO" id="GO:0098552">
    <property type="term" value="C:side of membrane"/>
    <property type="evidence" value="ECO:0007669"/>
    <property type="project" value="UniProtKB-KW"/>
</dbReference>
<evidence type="ECO:0000313" key="12">
    <source>
        <dbReference type="Proteomes" id="UP000504638"/>
    </source>
</evidence>
<evidence type="ECO:0000259" key="10">
    <source>
        <dbReference type="Pfam" id="PF20238"/>
    </source>
</evidence>
<evidence type="ECO:0000256" key="1">
    <source>
        <dbReference type="ARBA" id="ARBA00004609"/>
    </source>
</evidence>
<feature type="domain" description="Copper acquisition factor BIM1-like" evidence="10">
    <location>
        <begin position="16"/>
        <end position="160"/>
    </location>
</feature>
<proteinExistence type="predicted"/>
<evidence type="ECO:0000256" key="3">
    <source>
        <dbReference type="ARBA" id="ARBA00022622"/>
    </source>
</evidence>
<reference evidence="13" key="2">
    <citation type="submission" date="2020-04" db="EMBL/GenBank/DDBJ databases">
        <authorList>
            <consortium name="NCBI Genome Project"/>
        </authorList>
    </citation>
    <scope>NUCLEOTIDE SEQUENCE</scope>
    <source>
        <strain evidence="13">CBS 781.70</strain>
    </source>
</reference>
<feature type="signal peptide" evidence="9">
    <location>
        <begin position="1"/>
        <end position="16"/>
    </location>
</feature>
<dbReference type="EMBL" id="ML975157">
    <property type="protein sequence ID" value="KAF1812676.1"/>
    <property type="molecule type" value="Genomic_DNA"/>
</dbReference>
<name>A0A6G1G441_9PEZI</name>
<gene>
    <name evidence="11 13" type="ORF">P152DRAFT_345979</name>
</gene>
<evidence type="ECO:0000256" key="5">
    <source>
        <dbReference type="ARBA" id="ARBA00023136"/>
    </source>
</evidence>
<protein>
    <recommendedName>
        <fullName evidence="10">Copper acquisition factor BIM1-like domain-containing protein</fullName>
    </recommendedName>
</protein>
<comment type="subcellular location">
    <subcellularLocation>
        <location evidence="1">Cell membrane</location>
        <topology evidence="1">Lipid-anchor</topology>
        <topology evidence="1">GPI-anchor</topology>
    </subcellularLocation>
</comment>
<keyword evidence="12" id="KW-1185">Reference proteome</keyword>
<dbReference type="Proteomes" id="UP000504638">
    <property type="component" value="Unplaced"/>
</dbReference>
<dbReference type="InterPro" id="IPR046530">
    <property type="entry name" value="BIM1-like_dom"/>
</dbReference>
<reference evidence="13" key="3">
    <citation type="submission" date="2025-04" db="UniProtKB">
        <authorList>
            <consortium name="RefSeq"/>
        </authorList>
    </citation>
    <scope>IDENTIFICATION</scope>
    <source>
        <strain evidence="13">CBS 781.70</strain>
    </source>
</reference>
<evidence type="ECO:0000256" key="6">
    <source>
        <dbReference type="ARBA" id="ARBA00023180"/>
    </source>
</evidence>
<keyword evidence="7" id="KW-0449">Lipoprotein</keyword>
<organism evidence="11">
    <name type="scientific">Eremomyces bilateralis CBS 781.70</name>
    <dbReference type="NCBI Taxonomy" id="1392243"/>
    <lineage>
        <taxon>Eukaryota</taxon>
        <taxon>Fungi</taxon>
        <taxon>Dikarya</taxon>
        <taxon>Ascomycota</taxon>
        <taxon>Pezizomycotina</taxon>
        <taxon>Dothideomycetes</taxon>
        <taxon>Dothideomycetes incertae sedis</taxon>
        <taxon>Eremomycetales</taxon>
        <taxon>Eremomycetaceae</taxon>
        <taxon>Eremomyces</taxon>
    </lineage>
</organism>
<dbReference type="Pfam" id="PF20238">
    <property type="entry name" value="BIM1-like_dom"/>
    <property type="match status" value="1"/>
</dbReference>
<dbReference type="CDD" id="cd21176">
    <property type="entry name" value="LPMO_auxiliary-like"/>
    <property type="match status" value="1"/>
</dbReference>
<evidence type="ECO:0000256" key="8">
    <source>
        <dbReference type="SAM" id="MobiDB-lite"/>
    </source>
</evidence>
<keyword evidence="2" id="KW-1003">Cell membrane</keyword>
<evidence type="ECO:0000256" key="4">
    <source>
        <dbReference type="ARBA" id="ARBA00022729"/>
    </source>
</evidence>
<dbReference type="PANTHER" id="PTHR34992">
    <property type="entry name" value="HYPHAL ANASTAMOSIS-7 PROTEIN"/>
    <property type="match status" value="1"/>
</dbReference>
<dbReference type="GO" id="GO:0005886">
    <property type="term" value="C:plasma membrane"/>
    <property type="evidence" value="ECO:0007669"/>
    <property type="project" value="UniProtKB-SubCell"/>
</dbReference>
<evidence type="ECO:0000256" key="9">
    <source>
        <dbReference type="SAM" id="SignalP"/>
    </source>
</evidence>
<accession>A0A6G1G441</accession>
<evidence type="ECO:0000313" key="13">
    <source>
        <dbReference type="RefSeq" id="XP_033534307.1"/>
    </source>
</evidence>
<keyword evidence="3" id="KW-0336">GPI-anchor</keyword>
<reference evidence="11 13" key="1">
    <citation type="submission" date="2020-01" db="EMBL/GenBank/DDBJ databases">
        <authorList>
            <consortium name="DOE Joint Genome Institute"/>
            <person name="Haridas S."/>
            <person name="Albert R."/>
            <person name="Binder M."/>
            <person name="Bloem J."/>
            <person name="Labutti K."/>
            <person name="Salamov A."/>
            <person name="Andreopoulos B."/>
            <person name="Baker S.E."/>
            <person name="Barry K."/>
            <person name="Bills G."/>
            <person name="Bluhm B.H."/>
            <person name="Cannon C."/>
            <person name="Castanera R."/>
            <person name="Culley D.E."/>
            <person name="Daum C."/>
            <person name="Ezra D."/>
            <person name="Gonzalez J.B."/>
            <person name="Henrissat B."/>
            <person name="Kuo A."/>
            <person name="Liang C."/>
            <person name="Lipzen A."/>
            <person name="Lutzoni F."/>
            <person name="Magnuson J."/>
            <person name="Mondo S."/>
            <person name="Nolan M."/>
            <person name="Ohm R."/>
            <person name="Pangilinan J."/>
            <person name="Park H.-J."/>
            <person name="Ramirez L."/>
            <person name="Alfaro M."/>
            <person name="Sun H."/>
            <person name="Tritt A."/>
            <person name="Yoshinaga Y."/>
            <person name="Zwiers L.-H."/>
            <person name="Turgeon B.G."/>
            <person name="Goodwin S.B."/>
            <person name="Spatafora J.W."/>
            <person name="Crous P.W."/>
            <person name="Grigoriev I.V."/>
        </authorList>
    </citation>
    <scope>NUCLEOTIDE SEQUENCE</scope>
    <source>
        <strain evidence="11 13">CBS 781.70</strain>
    </source>
</reference>
<evidence type="ECO:0000256" key="2">
    <source>
        <dbReference type="ARBA" id="ARBA00022475"/>
    </source>
</evidence>
<evidence type="ECO:0000313" key="11">
    <source>
        <dbReference type="EMBL" id="KAF1812676.1"/>
    </source>
</evidence>
<feature type="region of interest" description="Disordered" evidence="8">
    <location>
        <begin position="166"/>
        <end position="196"/>
    </location>
</feature>
<keyword evidence="6" id="KW-0325">Glycoprotein</keyword>
<evidence type="ECO:0000256" key="7">
    <source>
        <dbReference type="ARBA" id="ARBA00023288"/>
    </source>
</evidence>
<dbReference type="AlphaFoldDB" id="A0A6G1G441"/>
<keyword evidence="4 9" id="KW-0732">Signal</keyword>
<dbReference type="OrthoDB" id="2146436at2759"/>